<reference evidence="2 3" key="1">
    <citation type="submission" date="2019-03" db="EMBL/GenBank/DDBJ databases">
        <title>First draft genome of Liparis tanakae, snailfish: a comprehensive survey of snailfish specific genes.</title>
        <authorList>
            <person name="Kim W."/>
            <person name="Song I."/>
            <person name="Jeong J.-H."/>
            <person name="Kim D."/>
            <person name="Kim S."/>
            <person name="Ryu S."/>
            <person name="Song J.Y."/>
            <person name="Lee S.K."/>
        </authorList>
    </citation>
    <scope>NUCLEOTIDE SEQUENCE [LARGE SCALE GENOMIC DNA]</scope>
    <source>
        <tissue evidence="2">Muscle</tissue>
    </source>
</reference>
<gene>
    <name evidence="2" type="ORF">EYF80_031855</name>
</gene>
<dbReference type="AlphaFoldDB" id="A0A4Z2GWW6"/>
<keyword evidence="3" id="KW-1185">Reference proteome</keyword>
<protein>
    <submittedName>
        <fullName evidence="2">Uncharacterized protein</fullName>
    </submittedName>
</protein>
<comment type="caution">
    <text evidence="2">The sequence shown here is derived from an EMBL/GenBank/DDBJ whole genome shotgun (WGS) entry which is preliminary data.</text>
</comment>
<dbReference type="EMBL" id="SRLO01000393">
    <property type="protein sequence ID" value="TNN57939.1"/>
    <property type="molecule type" value="Genomic_DNA"/>
</dbReference>
<evidence type="ECO:0000256" key="1">
    <source>
        <dbReference type="SAM" id="Phobius"/>
    </source>
</evidence>
<name>A0A4Z2GWW6_9TELE</name>
<sequence length="345" mass="37486">MKALRAVASVQLSPTSPSVGTLVGGWEVEAVSRPAVGSSLLNVVLATVVLVSGSTSVASVMSHILSLLHAVVLVDCPPPNVYIKKKEEIERERKQNINNLSPRDKEPGQVAPQDVVSLRRCFVRLHTRQLIKAANVSQLRLDLRIRPPFLSPPLPDFLEPLAEGLSDVIAPQANGCPHWFHDVGYIKDNLVSDVEDHCTNSNLLKTQCYRAAGRPVEEHPSIMASQHHGGWTEEEGKLMSEKRGGIRNKNKEEEFELAAQHTASHSWTPSTQLDVAGEELLVLSVVFCVLACLFFIPRSVSRGGERCERSGVGLPGLAGGASAVVWTAVSDEPFKPPGDNIQRNS</sequence>
<organism evidence="2 3">
    <name type="scientific">Liparis tanakae</name>
    <name type="common">Tanaka's snailfish</name>
    <dbReference type="NCBI Taxonomy" id="230148"/>
    <lineage>
        <taxon>Eukaryota</taxon>
        <taxon>Metazoa</taxon>
        <taxon>Chordata</taxon>
        <taxon>Craniata</taxon>
        <taxon>Vertebrata</taxon>
        <taxon>Euteleostomi</taxon>
        <taxon>Actinopterygii</taxon>
        <taxon>Neopterygii</taxon>
        <taxon>Teleostei</taxon>
        <taxon>Neoteleostei</taxon>
        <taxon>Acanthomorphata</taxon>
        <taxon>Eupercaria</taxon>
        <taxon>Perciformes</taxon>
        <taxon>Cottioidei</taxon>
        <taxon>Cottales</taxon>
        <taxon>Liparidae</taxon>
        <taxon>Liparis</taxon>
    </lineage>
</organism>
<keyword evidence="1" id="KW-1133">Transmembrane helix</keyword>
<keyword evidence="1" id="KW-0812">Transmembrane</keyword>
<feature type="transmembrane region" description="Helical" evidence="1">
    <location>
        <begin position="280"/>
        <end position="300"/>
    </location>
</feature>
<evidence type="ECO:0000313" key="2">
    <source>
        <dbReference type="EMBL" id="TNN57939.1"/>
    </source>
</evidence>
<dbReference type="Proteomes" id="UP000314294">
    <property type="component" value="Unassembled WGS sequence"/>
</dbReference>
<proteinExistence type="predicted"/>
<feature type="transmembrane region" description="Helical" evidence="1">
    <location>
        <begin position="312"/>
        <end position="329"/>
    </location>
</feature>
<keyword evidence="1" id="KW-0472">Membrane</keyword>
<accession>A0A4Z2GWW6</accession>
<evidence type="ECO:0000313" key="3">
    <source>
        <dbReference type="Proteomes" id="UP000314294"/>
    </source>
</evidence>